<comment type="similarity">
    <text evidence="1">Belongs to the DNA polymerase type-B family.</text>
</comment>
<keyword evidence="10" id="KW-0238">DNA-binding</keyword>
<dbReference type="GO" id="GO:0016787">
    <property type="term" value="F:hydrolase activity"/>
    <property type="evidence" value="ECO:0007669"/>
    <property type="project" value="UniProtKB-KW"/>
</dbReference>
<reference evidence="13" key="1">
    <citation type="journal article" date="2021" name="Proc. Natl. Acad. Sci. U.S.A.">
        <title>A Catalog of Tens of Thousands of Viruses from Human Metagenomes Reveals Hidden Associations with Chronic Diseases.</title>
        <authorList>
            <person name="Tisza M.J."/>
            <person name="Buck C.B."/>
        </authorList>
    </citation>
    <scope>NUCLEOTIDE SEQUENCE</scope>
    <source>
        <strain evidence="13">Ctrfz10</strain>
    </source>
</reference>
<evidence type="ECO:0000256" key="8">
    <source>
        <dbReference type="ARBA" id="ARBA00022932"/>
    </source>
</evidence>
<dbReference type="EMBL" id="BK032779">
    <property type="protein sequence ID" value="DAF59920.1"/>
    <property type="molecule type" value="Genomic_DNA"/>
</dbReference>
<dbReference type="GO" id="GO:0004518">
    <property type="term" value="F:nuclease activity"/>
    <property type="evidence" value="ECO:0007669"/>
    <property type="project" value="UniProtKB-KW"/>
</dbReference>
<dbReference type="GO" id="GO:0039693">
    <property type="term" value="P:viral DNA genome replication"/>
    <property type="evidence" value="ECO:0007669"/>
    <property type="project" value="UniProtKB-KW"/>
</dbReference>
<keyword evidence="6" id="KW-0540">Nuclease</keyword>
<keyword evidence="7" id="KW-0378">Hydrolase</keyword>
<dbReference type="InterPro" id="IPR004868">
    <property type="entry name" value="DNA-dir_DNA_pol_B_mt/vir"/>
</dbReference>
<evidence type="ECO:0000256" key="10">
    <source>
        <dbReference type="ARBA" id="ARBA00023125"/>
    </source>
</evidence>
<dbReference type="Pfam" id="PF03175">
    <property type="entry name" value="DNA_pol_B_2"/>
    <property type="match status" value="1"/>
</dbReference>
<dbReference type="InterPro" id="IPR017964">
    <property type="entry name" value="DNA-dir_DNA_pol_B_CS"/>
</dbReference>
<dbReference type="GO" id="GO:0003677">
    <property type="term" value="F:DNA binding"/>
    <property type="evidence" value="ECO:0007669"/>
    <property type="project" value="UniProtKB-KW"/>
</dbReference>
<evidence type="ECO:0000256" key="9">
    <source>
        <dbReference type="ARBA" id="ARBA00023109"/>
    </source>
</evidence>
<name>A0A8S5T9W0_9CAUD</name>
<dbReference type="PANTHER" id="PTHR33568:SF3">
    <property type="entry name" value="DNA-DIRECTED DNA POLYMERASE"/>
    <property type="match status" value="1"/>
</dbReference>
<keyword evidence="9" id="KW-1194">Viral DNA replication</keyword>
<accession>A0A8S5T9W0</accession>
<keyword evidence="3" id="KW-0808">Transferase</keyword>
<dbReference type="Gene3D" id="4.10.80.30">
    <property type="entry name" value="DNA polymerase, domain 6"/>
    <property type="match status" value="1"/>
</dbReference>
<organism evidence="13">
    <name type="scientific">Podoviridae sp. ctrfz10</name>
    <dbReference type="NCBI Taxonomy" id="2827749"/>
    <lineage>
        <taxon>Viruses</taxon>
        <taxon>Duplodnaviria</taxon>
        <taxon>Heunggongvirae</taxon>
        <taxon>Uroviricota</taxon>
        <taxon>Caudoviricetes</taxon>
    </lineage>
</organism>
<dbReference type="InterPro" id="IPR023211">
    <property type="entry name" value="DNA_pol_palm_dom_sf"/>
</dbReference>
<sequence length="551" mass="62728">MGTRIEVAGFADFETVNKVDDCRVWCWGIAPVTPDVTREQVVHGLDVESFLECVQDGPYNRIYFHNLAFDGDFILSRLLRDGWVWNEDSLLRECQFSTCISEMGQYYTITLLFPSGRKVVFADSLKKLPLSISALAATYGLAERKLEIDYDADRPEGYEPAEDEWRYLDHDIIIGAKCVAHTLAEGNTKLTIGSDSLAAFKRLTKGWEEALPVLERDVDDFIRGAYRGGWTFLNEKYARMVVCNGDVYDNNSIYPWAMRTQQLPYGDPERFEGRPDPWRTYIVEITLTATIRPGMLPCIQIKNNSRFAATEYLTVIEEPVTLTVTNIDLELWQKHYVLKVHEWHGGFYFRTRTGLFNAYIDHYMAIKAAATGGARLLAKLHLNSLYGKFATRPEVRSKRPILENGVIRLVECEPEVKDPVYTPVSVFVTAYARRKTITAAQAFGDDFIYADTDSVHVLRPNDGELVEHPSELGLWKHEYSFSYALYWRAKCYIDKRVDGVNEVHIAGMPRSVASELTIGDFEPGRIFEGKLASKRVPGGVCLVPRPYELKV</sequence>
<evidence type="ECO:0000256" key="7">
    <source>
        <dbReference type="ARBA" id="ARBA00022801"/>
    </source>
</evidence>
<dbReference type="PANTHER" id="PTHR33568">
    <property type="entry name" value="DNA POLYMERASE"/>
    <property type="match status" value="1"/>
</dbReference>
<evidence type="ECO:0000256" key="6">
    <source>
        <dbReference type="ARBA" id="ARBA00022722"/>
    </source>
</evidence>
<dbReference type="GO" id="GO:0003887">
    <property type="term" value="F:DNA-directed DNA polymerase activity"/>
    <property type="evidence" value="ECO:0007669"/>
    <property type="project" value="UniProtKB-KW"/>
</dbReference>
<keyword evidence="4" id="KW-0548">Nucleotidyltransferase</keyword>
<evidence type="ECO:0000256" key="3">
    <source>
        <dbReference type="ARBA" id="ARBA00022679"/>
    </source>
</evidence>
<evidence type="ECO:0000256" key="5">
    <source>
        <dbReference type="ARBA" id="ARBA00022705"/>
    </source>
</evidence>
<dbReference type="Gene3D" id="3.90.1600.10">
    <property type="entry name" value="Palm domain of DNA polymerase"/>
    <property type="match status" value="1"/>
</dbReference>
<evidence type="ECO:0000259" key="12">
    <source>
        <dbReference type="Pfam" id="PF03175"/>
    </source>
</evidence>
<feature type="domain" description="DNA-directed DNA polymerase family B mitochondria/virus" evidence="12">
    <location>
        <begin position="148"/>
        <end position="469"/>
    </location>
</feature>
<evidence type="ECO:0000256" key="1">
    <source>
        <dbReference type="ARBA" id="ARBA00005755"/>
    </source>
</evidence>
<keyword evidence="8" id="KW-0239">DNA-directed DNA polymerase</keyword>
<dbReference type="SUPFAM" id="SSF56672">
    <property type="entry name" value="DNA/RNA polymerases"/>
    <property type="match status" value="1"/>
</dbReference>
<dbReference type="InterPro" id="IPR012337">
    <property type="entry name" value="RNaseH-like_sf"/>
</dbReference>
<proteinExistence type="inferred from homology"/>
<protein>
    <recommendedName>
        <fullName evidence="2">DNA-directed DNA polymerase</fullName>
        <ecNumber evidence="2">2.7.7.7</ecNumber>
    </recommendedName>
</protein>
<keyword evidence="5" id="KW-0235">DNA replication</keyword>
<comment type="catalytic activity">
    <reaction evidence="11">
        <text>DNA(n) + a 2'-deoxyribonucleoside 5'-triphosphate = DNA(n+1) + diphosphate</text>
        <dbReference type="Rhea" id="RHEA:22508"/>
        <dbReference type="Rhea" id="RHEA-COMP:17339"/>
        <dbReference type="Rhea" id="RHEA-COMP:17340"/>
        <dbReference type="ChEBI" id="CHEBI:33019"/>
        <dbReference type="ChEBI" id="CHEBI:61560"/>
        <dbReference type="ChEBI" id="CHEBI:173112"/>
        <dbReference type="EC" id="2.7.7.7"/>
    </reaction>
</comment>
<dbReference type="GO" id="GO:0000166">
    <property type="term" value="F:nucleotide binding"/>
    <property type="evidence" value="ECO:0007669"/>
    <property type="project" value="InterPro"/>
</dbReference>
<dbReference type="PROSITE" id="PS00116">
    <property type="entry name" value="DNA_POLYMERASE_B"/>
    <property type="match status" value="1"/>
</dbReference>
<dbReference type="EC" id="2.7.7.7" evidence="2"/>
<dbReference type="Gene3D" id="3.30.420.10">
    <property type="entry name" value="Ribonuclease H-like superfamily/Ribonuclease H"/>
    <property type="match status" value="1"/>
</dbReference>
<evidence type="ECO:0000313" key="13">
    <source>
        <dbReference type="EMBL" id="DAF59920.1"/>
    </source>
</evidence>
<dbReference type="Gene3D" id="3.30.1770.10">
    <property type="entry name" value="TPR 1 domain of DNA polymerase"/>
    <property type="match status" value="1"/>
</dbReference>
<dbReference type="Gene3D" id="4.10.80.20">
    <property type="entry name" value="DNA polymerase, domain 5"/>
    <property type="match status" value="1"/>
</dbReference>
<dbReference type="SUPFAM" id="SSF53098">
    <property type="entry name" value="Ribonuclease H-like"/>
    <property type="match status" value="1"/>
</dbReference>
<dbReference type="InterPro" id="IPR036397">
    <property type="entry name" value="RNaseH_sf"/>
</dbReference>
<dbReference type="InterPro" id="IPR043502">
    <property type="entry name" value="DNA/RNA_pol_sf"/>
</dbReference>
<dbReference type="Gene3D" id="1.10.287.690">
    <property type="entry name" value="Helix hairpin bin"/>
    <property type="match status" value="1"/>
</dbReference>
<evidence type="ECO:0000256" key="2">
    <source>
        <dbReference type="ARBA" id="ARBA00012417"/>
    </source>
</evidence>
<dbReference type="GO" id="GO:0006260">
    <property type="term" value="P:DNA replication"/>
    <property type="evidence" value="ECO:0007669"/>
    <property type="project" value="UniProtKB-KW"/>
</dbReference>
<evidence type="ECO:0000256" key="11">
    <source>
        <dbReference type="ARBA" id="ARBA00049244"/>
    </source>
</evidence>
<evidence type="ECO:0000256" key="4">
    <source>
        <dbReference type="ARBA" id="ARBA00022695"/>
    </source>
</evidence>